<feature type="transmembrane region" description="Helical" evidence="5">
    <location>
        <begin position="297"/>
        <end position="321"/>
    </location>
</feature>
<accession>A0A9J7DEB4</accession>
<keyword evidence="3 5" id="KW-1133">Transmembrane helix</keyword>
<feature type="transmembrane region" description="Helical" evidence="5">
    <location>
        <begin position="364"/>
        <end position="388"/>
    </location>
</feature>
<sequence length="447" mass="50746">MLLNIQYPKNYDPHQHRYVKYPISNLEAFVSILKCSIGTGCLEMPRAFCHAGWLNGILGTFAIGGIMVYAVHLLIYGMYEICRRHKNASLTFPEAMKIALLEGPPCLNKLSVMADVFVDGFLCLHHFGVCCIYILFVADNIKQIVDHYFYEFDFHIHVLALAGPMIIIFMIRDLKHLIPLNVTANILLLLAFVFILAYIVNDLPPLRERTMINKIHNYPLFFGSVLFAMESIGVIIAIEHEMANPRDFLGFTGVLTLGSATALVFYAAFGFIGYWRFDCQVRGSVTLNMDPHLITSQLVKIMLAIAIFFSYTLQGYVVIDVLWHHYVSKMFNEDDQRIMEYNFRCLLALATVFIAAISPDISVFLPLVGSFCLTILAFVLPALMDLCVNYEHGYGTYNWIFIRDLFLMIFGLCGCITGTWVASNNIRTAFGQTNEPIQSLLYYSQLL</sequence>
<feature type="transmembrane region" description="Helical" evidence="5">
    <location>
        <begin position="400"/>
        <end position="422"/>
    </location>
</feature>
<dbReference type="Proteomes" id="UP001652621">
    <property type="component" value="Unplaced"/>
</dbReference>
<dbReference type="GO" id="GO:0005774">
    <property type="term" value="C:vacuolar membrane"/>
    <property type="evidence" value="ECO:0007669"/>
    <property type="project" value="TreeGrafter"/>
</dbReference>
<evidence type="ECO:0000256" key="3">
    <source>
        <dbReference type="ARBA" id="ARBA00022989"/>
    </source>
</evidence>
<evidence type="ECO:0000256" key="4">
    <source>
        <dbReference type="ARBA" id="ARBA00023136"/>
    </source>
</evidence>
<gene>
    <name evidence="8" type="primary">LOC109611824</name>
</gene>
<evidence type="ECO:0000256" key="1">
    <source>
        <dbReference type="ARBA" id="ARBA00004141"/>
    </source>
</evidence>
<dbReference type="InterPro" id="IPR013057">
    <property type="entry name" value="AA_transpt_TM"/>
</dbReference>
<feature type="transmembrane region" description="Helical" evidence="5">
    <location>
        <begin position="116"/>
        <end position="136"/>
    </location>
</feature>
<comment type="subcellular location">
    <subcellularLocation>
        <location evidence="1">Membrane</location>
        <topology evidence="1">Multi-pass membrane protein</topology>
    </subcellularLocation>
</comment>
<name>A0A9J7DEB4_MUSDO</name>
<evidence type="ECO:0000256" key="5">
    <source>
        <dbReference type="SAM" id="Phobius"/>
    </source>
</evidence>
<dbReference type="PANTHER" id="PTHR22950:SF340">
    <property type="entry name" value="AMINO ACID TRANSPORTER TRANSMEMBRANE DOMAIN-CONTAINING PROTEIN-RELATED"/>
    <property type="match status" value="1"/>
</dbReference>
<feature type="transmembrane region" description="Helical" evidence="5">
    <location>
        <begin position="250"/>
        <end position="277"/>
    </location>
</feature>
<dbReference type="Pfam" id="PF01490">
    <property type="entry name" value="Aa_trans"/>
    <property type="match status" value="1"/>
</dbReference>
<dbReference type="PANTHER" id="PTHR22950">
    <property type="entry name" value="AMINO ACID TRANSPORTER"/>
    <property type="match status" value="1"/>
</dbReference>
<feature type="transmembrane region" description="Helical" evidence="5">
    <location>
        <begin position="53"/>
        <end position="76"/>
    </location>
</feature>
<dbReference type="VEuPathDB" id="VectorBase:MDOMA2_020811"/>
<feature type="transmembrane region" description="Helical" evidence="5">
    <location>
        <begin position="220"/>
        <end position="238"/>
    </location>
</feature>
<dbReference type="RefSeq" id="XP_019890667.1">
    <property type="nucleotide sequence ID" value="XM_020035108.2"/>
</dbReference>
<evidence type="ECO:0000313" key="7">
    <source>
        <dbReference type="Proteomes" id="UP001652621"/>
    </source>
</evidence>
<evidence type="ECO:0000256" key="2">
    <source>
        <dbReference type="ARBA" id="ARBA00022692"/>
    </source>
</evidence>
<feature type="transmembrane region" description="Helical" evidence="5">
    <location>
        <begin position="341"/>
        <end position="358"/>
    </location>
</feature>
<evidence type="ECO:0000259" key="6">
    <source>
        <dbReference type="Pfam" id="PF01490"/>
    </source>
</evidence>
<dbReference type="AlphaFoldDB" id="A0A9J7DEB4"/>
<dbReference type="KEGG" id="mde:109611824"/>
<keyword evidence="7" id="KW-1185">Reference proteome</keyword>
<organism evidence="7 8">
    <name type="scientific">Musca domestica</name>
    <name type="common">House fly</name>
    <dbReference type="NCBI Taxonomy" id="7370"/>
    <lineage>
        <taxon>Eukaryota</taxon>
        <taxon>Metazoa</taxon>
        <taxon>Ecdysozoa</taxon>
        <taxon>Arthropoda</taxon>
        <taxon>Hexapoda</taxon>
        <taxon>Insecta</taxon>
        <taxon>Pterygota</taxon>
        <taxon>Neoptera</taxon>
        <taxon>Endopterygota</taxon>
        <taxon>Diptera</taxon>
        <taxon>Brachycera</taxon>
        <taxon>Muscomorpha</taxon>
        <taxon>Muscoidea</taxon>
        <taxon>Muscidae</taxon>
        <taxon>Musca</taxon>
    </lineage>
</organism>
<feature type="transmembrane region" description="Helical" evidence="5">
    <location>
        <begin position="148"/>
        <end position="171"/>
    </location>
</feature>
<feature type="domain" description="Amino acid transporter transmembrane" evidence="6">
    <location>
        <begin position="23"/>
        <end position="422"/>
    </location>
</feature>
<protein>
    <submittedName>
        <fullName evidence="8">Proton-coupled amino acid transporter-like protein CG1139</fullName>
    </submittedName>
</protein>
<keyword evidence="4 5" id="KW-0472">Membrane</keyword>
<dbReference type="GeneID" id="109611824"/>
<feature type="transmembrane region" description="Helical" evidence="5">
    <location>
        <begin position="178"/>
        <end position="200"/>
    </location>
</feature>
<dbReference type="GO" id="GO:0015179">
    <property type="term" value="F:L-amino acid transmembrane transporter activity"/>
    <property type="evidence" value="ECO:0007669"/>
    <property type="project" value="TreeGrafter"/>
</dbReference>
<proteinExistence type="predicted"/>
<keyword evidence="2 5" id="KW-0812">Transmembrane</keyword>
<reference evidence="8" key="1">
    <citation type="submission" date="2025-08" db="UniProtKB">
        <authorList>
            <consortium name="RefSeq"/>
        </authorList>
    </citation>
    <scope>IDENTIFICATION</scope>
    <source>
        <strain evidence="8">Aabys</strain>
        <tissue evidence="8">Whole body</tissue>
    </source>
</reference>
<dbReference type="OrthoDB" id="1684102at2759"/>
<evidence type="ECO:0000313" key="8">
    <source>
        <dbReference type="RefSeq" id="XP_019890667.1"/>
    </source>
</evidence>